<gene>
    <name evidence="7" type="ORF">SAMN04487779_100524</name>
</gene>
<dbReference type="STRING" id="938405.SAMN02927895_02537"/>
<feature type="transmembrane region" description="Helical" evidence="6">
    <location>
        <begin position="45"/>
        <end position="64"/>
    </location>
</feature>
<feature type="transmembrane region" description="Helical" evidence="6">
    <location>
        <begin position="177"/>
        <end position="195"/>
    </location>
</feature>
<proteinExistence type="predicted"/>
<keyword evidence="4 6" id="KW-1133">Transmembrane helix</keyword>
<dbReference type="RefSeq" id="WP_090663299.1">
    <property type="nucleotide sequence ID" value="NZ_FMZX01000005.1"/>
</dbReference>
<dbReference type="GO" id="GO:0033228">
    <property type="term" value="P:cysteine export across plasma membrane"/>
    <property type="evidence" value="ECO:0007669"/>
    <property type="project" value="TreeGrafter"/>
</dbReference>
<evidence type="ECO:0000256" key="3">
    <source>
        <dbReference type="ARBA" id="ARBA00022692"/>
    </source>
</evidence>
<keyword evidence="8" id="KW-1185">Reference proteome</keyword>
<name>A0A1G6SGR4_9PROT</name>
<feature type="transmembrane region" description="Helical" evidence="6">
    <location>
        <begin position="71"/>
        <end position="89"/>
    </location>
</feature>
<comment type="subcellular location">
    <subcellularLocation>
        <location evidence="1">Cell membrane</location>
        <topology evidence="1">Multi-pass membrane protein</topology>
    </subcellularLocation>
</comment>
<dbReference type="EMBL" id="FMZX01000005">
    <property type="protein sequence ID" value="SDD16120.1"/>
    <property type="molecule type" value="Genomic_DNA"/>
</dbReference>
<evidence type="ECO:0000313" key="7">
    <source>
        <dbReference type="EMBL" id="SDD16120.1"/>
    </source>
</evidence>
<dbReference type="PANTHER" id="PTHR30086:SF20">
    <property type="entry name" value="ARGININE EXPORTER PROTEIN ARGO-RELATED"/>
    <property type="match status" value="1"/>
</dbReference>
<dbReference type="Proteomes" id="UP000198925">
    <property type="component" value="Unassembled WGS sequence"/>
</dbReference>
<reference evidence="7 8" key="1">
    <citation type="submission" date="2016-10" db="EMBL/GenBank/DDBJ databases">
        <authorList>
            <person name="de Groot N.N."/>
        </authorList>
    </citation>
    <scope>NUCLEOTIDE SEQUENCE [LARGE SCALE GENOMIC DNA]</scope>
    <source>
        <strain evidence="7 8">CPCC 100156</strain>
    </source>
</reference>
<feature type="transmembrane region" description="Helical" evidence="6">
    <location>
        <begin position="136"/>
        <end position="157"/>
    </location>
</feature>
<evidence type="ECO:0000256" key="4">
    <source>
        <dbReference type="ARBA" id="ARBA00022989"/>
    </source>
</evidence>
<dbReference type="GO" id="GO:0005886">
    <property type="term" value="C:plasma membrane"/>
    <property type="evidence" value="ECO:0007669"/>
    <property type="project" value="UniProtKB-SubCell"/>
</dbReference>
<evidence type="ECO:0000256" key="6">
    <source>
        <dbReference type="SAM" id="Phobius"/>
    </source>
</evidence>
<sequence>MDNPLLFALAVLAVLATPGPTNTLLATSGAMVGVRRSLALVPAEAAGYSIAILTLGLVLGPVMAGQPLLAAALRAAVGAYLLLLAWRLWRRGAGGMVGAVAGAGLVRPGQLFLTTLLNPKAVIFALGIVPFGKAPVLPYMLGFLALLAAVAVGWIALGALLGRAAARRGVAGVVPRIGATAVAGFGVLLLVGPLLR</sequence>
<protein>
    <submittedName>
        <fullName evidence="7">Threonine/homoserine/homoserine lactone efflux protein</fullName>
    </submittedName>
</protein>
<dbReference type="AlphaFoldDB" id="A0A1G6SGR4"/>
<dbReference type="PANTHER" id="PTHR30086">
    <property type="entry name" value="ARGININE EXPORTER PROTEIN ARGO"/>
    <property type="match status" value="1"/>
</dbReference>
<keyword evidence="5 6" id="KW-0472">Membrane</keyword>
<keyword evidence="2" id="KW-1003">Cell membrane</keyword>
<keyword evidence="3 6" id="KW-0812">Transmembrane</keyword>
<dbReference type="GO" id="GO:0015171">
    <property type="term" value="F:amino acid transmembrane transporter activity"/>
    <property type="evidence" value="ECO:0007669"/>
    <property type="project" value="TreeGrafter"/>
</dbReference>
<evidence type="ECO:0000256" key="1">
    <source>
        <dbReference type="ARBA" id="ARBA00004651"/>
    </source>
</evidence>
<evidence type="ECO:0000256" key="5">
    <source>
        <dbReference type="ARBA" id="ARBA00023136"/>
    </source>
</evidence>
<accession>A0A1G6SGR4</accession>
<dbReference type="InterPro" id="IPR001123">
    <property type="entry name" value="LeuE-type"/>
</dbReference>
<evidence type="ECO:0000313" key="8">
    <source>
        <dbReference type="Proteomes" id="UP000198925"/>
    </source>
</evidence>
<feature type="transmembrane region" description="Helical" evidence="6">
    <location>
        <begin position="109"/>
        <end position="129"/>
    </location>
</feature>
<evidence type="ECO:0000256" key="2">
    <source>
        <dbReference type="ARBA" id="ARBA00022475"/>
    </source>
</evidence>
<organism evidence="7 8">
    <name type="scientific">Belnapia rosea</name>
    <dbReference type="NCBI Taxonomy" id="938405"/>
    <lineage>
        <taxon>Bacteria</taxon>
        <taxon>Pseudomonadati</taxon>
        <taxon>Pseudomonadota</taxon>
        <taxon>Alphaproteobacteria</taxon>
        <taxon>Acetobacterales</taxon>
        <taxon>Roseomonadaceae</taxon>
        <taxon>Belnapia</taxon>
    </lineage>
</organism>